<dbReference type="EMBL" id="MUJZ01026800">
    <property type="protein sequence ID" value="OTF78675.1"/>
    <property type="molecule type" value="Genomic_DNA"/>
</dbReference>
<dbReference type="Pfam" id="PF00431">
    <property type="entry name" value="CUB"/>
    <property type="match status" value="1"/>
</dbReference>
<sequence length="294" mass="33897">MASSFIIANRIHSPSPPPPLSSLTTILYSIIIILSIIIDSIGCLKYYHYSIDHPQQSNLNPYSSFSGKLISSNQTFFLRKKSRKLNNNNQTLLQQQQQQYPLKQWQPSLNRNFNNATTTPRQHPYHVLIGEGRYPVLSSDNETVTASGSNVQPISIIRVNSFQRQPLMDQQQQQYPGQEPMIDIQEQPLPNYQCDSIIQDYRFIIESPEYPAQYPFNRICSYYIGKNRSDVCQIELTISDMDIEDTAQCTDDYLDLGNTSIKPLNQTKQTQQPQQQQQGERLCGLMLRNTRRKD</sequence>
<dbReference type="PROSITE" id="PS01180">
    <property type="entry name" value="CUB"/>
    <property type="match status" value="1"/>
</dbReference>
<evidence type="ECO:0000313" key="5">
    <source>
        <dbReference type="EMBL" id="OTF78675.1"/>
    </source>
</evidence>
<keyword evidence="3" id="KW-1133">Transmembrane helix</keyword>
<keyword evidence="3" id="KW-0812">Transmembrane</keyword>
<comment type="caution">
    <text evidence="5">The sequence shown here is derived from an EMBL/GenBank/DDBJ whole genome shotgun (WGS) entry which is preliminary data.</text>
</comment>
<dbReference type="AlphaFoldDB" id="A0A1Y3BHM1"/>
<organism evidence="5 6">
    <name type="scientific">Euroglyphus maynei</name>
    <name type="common">Mayne's house dust mite</name>
    <dbReference type="NCBI Taxonomy" id="6958"/>
    <lineage>
        <taxon>Eukaryota</taxon>
        <taxon>Metazoa</taxon>
        <taxon>Ecdysozoa</taxon>
        <taxon>Arthropoda</taxon>
        <taxon>Chelicerata</taxon>
        <taxon>Arachnida</taxon>
        <taxon>Acari</taxon>
        <taxon>Acariformes</taxon>
        <taxon>Sarcoptiformes</taxon>
        <taxon>Astigmata</taxon>
        <taxon>Psoroptidia</taxon>
        <taxon>Analgoidea</taxon>
        <taxon>Pyroglyphidae</taxon>
        <taxon>Pyroglyphinae</taxon>
        <taxon>Euroglyphus</taxon>
    </lineage>
</organism>
<evidence type="ECO:0000256" key="2">
    <source>
        <dbReference type="PROSITE-ProRule" id="PRU00059"/>
    </source>
</evidence>
<dbReference type="InterPro" id="IPR035914">
    <property type="entry name" value="Sperma_CUB_dom_sf"/>
</dbReference>
<name>A0A1Y3BHM1_EURMA</name>
<proteinExistence type="predicted"/>
<feature type="domain" description="CUB" evidence="4">
    <location>
        <begin position="194"/>
        <end position="294"/>
    </location>
</feature>
<dbReference type="CDD" id="cd00041">
    <property type="entry name" value="CUB"/>
    <property type="match status" value="1"/>
</dbReference>
<dbReference type="SUPFAM" id="SSF49854">
    <property type="entry name" value="Spermadhesin, CUB domain"/>
    <property type="match status" value="1"/>
</dbReference>
<keyword evidence="1" id="KW-1015">Disulfide bond</keyword>
<dbReference type="Gene3D" id="2.60.120.290">
    <property type="entry name" value="Spermadhesin, CUB domain"/>
    <property type="match status" value="1"/>
</dbReference>
<evidence type="ECO:0000313" key="6">
    <source>
        <dbReference type="Proteomes" id="UP000194236"/>
    </source>
</evidence>
<evidence type="ECO:0000256" key="3">
    <source>
        <dbReference type="SAM" id="Phobius"/>
    </source>
</evidence>
<evidence type="ECO:0000256" key="1">
    <source>
        <dbReference type="ARBA" id="ARBA00023157"/>
    </source>
</evidence>
<keyword evidence="3" id="KW-0472">Membrane</keyword>
<dbReference type="InterPro" id="IPR000859">
    <property type="entry name" value="CUB_dom"/>
</dbReference>
<keyword evidence="6" id="KW-1185">Reference proteome</keyword>
<protein>
    <recommendedName>
        <fullName evidence="4">CUB domain-containing protein</fullName>
    </recommendedName>
</protein>
<accession>A0A1Y3BHM1</accession>
<gene>
    <name evidence="5" type="ORF">BLA29_004400</name>
</gene>
<feature type="transmembrane region" description="Helical" evidence="3">
    <location>
        <begin position="26"/>
        <end position="47"/>
    </location>
</feature>
<comment type="caution">
    <text evidence="2">Lacks conserved residue(s) required for the propagation of feature annotation.</text>
</comment>
<evidence type="ECO:0000259" key="4">
    <source>
        <dbReference type="PROSITE" id="PS01180"/>
    </source>
</evidence>
<reference evidence="5 6" key="1">
    <citation type="submission" date="2017-03" db="EMBL/GenBank/DDBJ databases">
        <title>Genome Survey of Euroglyphus maynei.</title>
        <authorList>
            <person name="Arlian L.G."/>
            <person name="Morgan M.S."/>
            <person name="Rider S.D."/>
        </authorList>
    </citation>
    <scope>NUCLEOTIDE SEQUENCE [LARGE SCALE GENOMIC DNA]</scope>
    <source>
        <strain evidence="5">Arlian Lab</strain>
        <tissue evidence="5">Whole body</tissue>
    </source>
</reference>
<dbReference type="OrthoDB" id="6369184at2759"/>
<dbReference type="Proteomes" id="UP000194236">
    <property type="component" value="Unassembled WGS sequence"/>
</dbReference>